<dbReference type="InterPro" id="IPR032710">
    <property type="entry name" value="NTF2-like_dom_sf"/>
</dbReference>
<evidence type="ECO:0000313" key="1">
    <source>
        <dbReference type="EMBL" id="AIF40975.1"/>
    </source>
</evidence>
<dbReference type="Gene3D" id="3.10.450.50">
    <property type="match status" value="1"/>
</dbReference>
<dbReference type="Proteomes" id="UP000027986">
    <property type="component" value="Chromosome"/>
</dbReference>
<protein>
    <submittedName>
        <fullName evidence="1">Zinc chelation protein SecC</fullName>
    </submittedName>
</protein>
<gene>
    <name evidence="1" type="ORF">HX89_08505</name>
</gene>
<accession>A0A075JGN5</accession>
<dbReference type="STRING" id="1274.HX89_08505"/>
<keyword evidence="2" id="KW-1185">Reference proteome</keyword>
<dbReference type="InterPro" id="IPR048469">
    <property type="entry name" value="YchJ-like_M"/>
</dbReference>
<dbReference type="EMBL" id="CP008889">
    <property type="protein sequence ID" value="AIF40975.1"/>
    <property type="molecule type" value="Genomic_DNA"/>
</dbReference>
<dbReference type="SUPFAM" id="SSF54427">
    <property type="entry name" value="NTF2-like"/>
    <property type="match status" value="1"/>
</dbReference>
<name>A0A075JGN5_9MICO</name>
<reference evidence="1 2" key="1">
    <citation type="submission" date="2014-07" db="EMBL/GenBank/DDBJ databases">
        <title>Genome Sequencing of Dermacoccus nishinomiyaensis.</title>
        <authorList>
            <person name="Hong K.W."/>
            <person name="Chan K.G."/>
        </authorList>
    </citation>
    <scope>NUCLEOTIDE SEQUENCE [LARGE SCALE GENOMIC DNA]</scope>
    <source>
        <strain evidence="1 2">M25</strain>
    </source>
</reference>
<dbReference type="HOGENOM" id="CLU_099590_2_0_11"/>
<proteinExistence type="predicted"/>
<evidence type="ECO:0000313" key="2">
    <source>
        <dbReference type="Proteomes" id="UP000027986"/>
    </source>
</evidence>
<dbReference type="eggNOG" id="COG3012">
    <property type="taxonomic scope" value="Bacteria"/>
</dbReference>
<sequence>MRPGPDAECPCAWVPGRSLRECCGPLVLDGVLAPTPEALMRSRYTAFVLRDADHLWRTWHPRTRPAQVGDLDGVTWLALRVLDTGDGGMNEADTRGTVTFEASYLADDGRRGVLREHSRFERRAGRWFYVDGDELD</sequence>
<organism evidence="1 2">
    <name type="scientific">Dermacoccus nishinomiyaensis</name>
    <dbReference type="NCBI Taxonomy" id="1274"/>
    <lineage>
        <taxon>Bacteria</taxon>
        <taxon>Bacillati</taxon>
        <taxon>Actinomycetota</taxon>
        <taxon>Actinomycetes</taxon>
        <taxon>Micrococcales</taxon>
        <taxon>Dermacoccaceae</taxon>
        <taxon>Dermacoccus</taxon>
    </lineage>
</organism>
<dbReference type="AlphaFoldDB" id="A0A075JGN5"/>
<dbReference type="Pfam" id="PF17775">
    <property type="entry name" value="YchJ_M-like"/>
    <property type="match status" value="1"/>
</dbReference>
<dbReference type="KEGG" id="dni:HX89_08505"/>